<evidence type="ECO:0000256" key="6">
    <source>
        <dbReference type="ARBA" id="ARBA00022801"/>
    </source>
</evidence>
<dbReference type="AlphaFoldDB" id="A0A3N2Q3E8"/>
<dbReference type="GO" id="GO:0016052">
    <property type="term" value="P:carbohydrate catabolic process"/>
    <property type="evidence" value="ECO:0007669"/>
    <property type="project" value="InterPro"/>
</dbReference>
<evidence type="ECO:0000256" key="2">
    <source>
        <dbReference type="ARBA" id="ARBA00004308"/>
    </source>
</evidence>
<evidence type="ECO:0000313" key="14">
    <source>
        <dbReference type="Proteomes" id="UP000272025"/>
    </source>
</evidence>
<dbReference type="Pfam" id="PF03663">
    <property type="entry name" value="Glyco_hydro_76"/>
    <property type="match status" value="1"/>
</dbReference>
<feature type="signal peptide" evidence="12">
    <location>
        <begin position="1"/>
        <end position="21"/>
    </location>
</feature>
<dbReference type="RefSeq" id="XP_028469043.1">
    <property type="nucleotide sequence ID" value="XM_028612793.1"/>
</dbReference>
<dbReference type="FunFam" id="1.50.10.20:FF:000006">
    <property type="entry name" value="Mannan endo-1,6-alpha-mannosidase"/>
    <property type="match status" value="1"/>
</dbReference>
<dbReference type="Proteomes" id="UP000272025">
    <property type="component" value="Unassembled WGS sequence"/>
</dbReference>
<comment type="similarity">
    <text evidence="3 10">Belongs to the glycosyl hydrolase 76 family.</text>
</comment>
<gene>
    <name evidence="13" type="ORF">SODALDRAFT_338658</name>
</gene>
<dbReference type="GO" id="GO:0008496">
    <property type="term" value="F:mannan endo-1,6-alpha-mannosidase activity"/>
    <property type="evidence" value="ECO:0007669"/>
    <property type="project" value="UniProtKB-UniRule"/>
</dbReference>
<dbReference type="InterPro" id="IPR008928">
    <property type="entry name" value="6-hairpin_glycosidase_sf"/>
</dbReference>
<dbReference type="PANTHER" id="PTHR12145:SF36">
    <property type="entry name" value="MANNAN ENDO-1,6-ALPHA-MANNOSIDASE DCW1"/>
    <property type="match status" value="1"/>
</dbReference>
<comment type="subcellular location">
    <subcellularLocation>
        <location evidence="2">Endomembrane system</location>
    </subcellularLocation>
</comment>
<protein>
    <recommendedName>
        <fullName evidence="4 10">Mannan endo-1,6-alpha-mannosidase</fullName>
        <ecNumber evidence="4 10">3.2.1.101</ecNumber>
    </recommendedName>
</protein>
<dbReference type="OrthoDB" id="4187847at2759"/>
<dbReference type="SUPFAM" id="SSF48208">
    <property type="entry name" value="Six-hairpin glycosidases"/>
    <property type="match status" value="1"/>
</dbReference>
<feature type="chain" id="PRO_5017978909" description="Mannan endo-1,6-alpha-mannosidase" evidence="12">
    <location>
        <begin position="22"/>
        <end position="457"/>
    </location>
</feature>
<evidence type="ECO:0000256" key="8">
    <source>
        <dbReference type="ARBA" id="ARBA00023180"/>
    </source>
</evidence>
<evidence type="ECO:0000256" key="4">
    <source>
        <dbReference type="ARBA" id="ARBA00012350"/>
    </source>
</evidence>
<dbReference type="PANTHER" id="PTHR12145">
    <property type="entry name" value="MANNAN ENDO-1,6-ALPHA-MANNOSIDASE DCW1"/>
    <property type="match status" value="1"/>
</dbReference>
<evidence type="ECO:0000256" key="3">
    <source>
        <dbReference type="ARBA" id="ARBA00009699"/>
    </source>
</evidence>
<keyword evidence="9 10" id="KW-0326">Glycosidase</keyword>
<keyword evidence="6 10" id="KW-0378">Hydrolase</keyword>
<evidence type="ECO:0000256" key="12">
    <source>
        <dbReference type="SAM" id="SignalP"/>
    </source>
</evidence>
<proteinExistence type="inferred from homology"/>
<dbReference type="Gene3D" id="1.50.10.20">
    <property type="match status" value="1"/>
</dbReference>
<organism evidence="13 14">
    <name type="scientific">Sodiomyces alkalinus (strain CBS 110278 / VKM F-3762 / F11)</name>
    <name type="common">Alkaliphilic filamentous fungus</name>
    <dbReference type="NCBI Taxonomy" id="1314773"/>
    <lineage>
        <taxon>Eukaryota</taxon>
        <taxon>Fungi</taxon>
        <taxon>Dikarya</taxon>
        <taxon>Ascomycota</taxon>
        <taxon>Pezizomycotina</taxon>
        <taxon>Sordariomycetes</taxon>
        <taxon>Hypocreomycetidae</taxon>
        <taxon>Glomerellales</taxon>
        <taxon>Plectosphaerellaceae</taxon>
        <taxon>Sodiomyces</taxon>
    </lineage>
</organism>
<evidence type="ECO:0000313" key="13">
    <source>
        <dbReference type="EMBL" id="ROT41237.1"/>
    </source>
</evidence>
<dbReference type="InterPro" id="IPR014480">
    <property type="entry name" value="Mannan-1_6-alpha_mannosidase"/>
</dbReference>
<keyword evidence="11" id="KW-1133">Transmembrane helix</keyword>
<keyword evidence="8" id="KW-0325">Glycoprotein</keyword>
<evidence type="ECO:0000256" key="9">
    <source>
        <dbReference type="ARBA" id="ARBA00023295"/>
    </source>
</evidence>
<dbReference type="PIRSF" id="PIRSF016302">
    <property type="entry name" value="Man_a_manosd"/>
    <property type="match status" value="1"/>
</dbReference>
<comment type="catalytic activity">
    <reaction evidence="1 10">
        <text>Random hydrolysis of (1-&gt;6)-alpha-D-mannosidic linkages in unbranched (1-&gt;6)-mannans.</text>
        <dbReference type="EC" id="3.2.1.101"/>
    </reaction>
</comment>
<keyword evidence="14" id="KW-1185">Reference proteome</keyword>
<dbReference type="GeneID" id="39581271"/>
<feature type="transmembrane region" description="Helical" evidence="11">
    <location>
        <begin position="432"/>
        <end position="454"/>
    </location>
</feature>
<evidence type="ECO:0000256" key="10">
    <source>
        <dbReference type="PIRNR" id="PIRNR016302"/>
    </source>
</evidence>
<dbReference type="STRING" id="1314773.A0A3N2Q3E8"/>
<keyword evidence="7 11" id="KW-0472">Membrane</keyword>
<keyword evidence="5 12" id="KW-0732">Signal</keyword>
<dbReference type="EMBL" id="ML119052">
    <property type="protein sequence ID" value="ROT41237.1"/>
    <property type="molecule type" value="Genomic_DNA"/>
</dbReference>
<dbReference type="InterPro" id="IPR005198">
    <property type="entry name" value="Glyco_hydro_76"/>
</dbReference>
<dbReference type="GO" id="GO:0012505">
    <property type="term" value="C:endomembrane system"/>
    <property type="evidence" value="ECO:0007669"/>
    <property type="project" value="UniProtKB-SubCell"/>
</dbReference>
<dbReference type="EC" id="3.2.1.101" evidence="4 10"/>
<evidence type="ECO:0000256" key="11">
    <source>
        <dbReference type="SAM" id="Phobius"/>
    </source>
</evidence>
<accession>A0A3N2Q3E8</accession>
<reference evidence="13 14" key="1">
    <citation type="journal article" date="2018" name="Mol. Ecol.">
        <title>The obligate alkalophilic soda-lake fungus Sodiomyces alkalinus has shifted to a protein diet.</title>
        <authorList>
            <person name="Grum-Grzhimaylo A.A."/>
            <person name="Falkoski D.L."/>
            <person name="van den Heuvel J."/>
            <person name="Valero-Jimenez C.A."/>
            <person name="Min B."/>
            <person name="Choi I.G."/>
            <person name="Lipzen A."/>
            <person name="Daum C.G."/>
            <person name="Aanen D.K."/>
            <person name="Tsang A."/>
            <person name="Henrissat B."/>
            <person name="Bilanenko E.N."/>
            <person name="de Vries R.P."/>
            <person name="van Kan J.A.L."/>
            <person name="Grigoriev I.V."/>
            <person name="Debets A.J.M."/>
        </authorList>
    </citation>
    <scope>NUCLEOTIDE SEQUENCE [LARGE SCALE GENOMIC DNA]</scope>
    <source>
        <strain evidence="13 14">F11</strain>
    </source>
</reference>
<evidence type="ECO:0000256" key="7">
    <source>
        <dbReference type="ARBA" id="ARBA00023136"/>
    </source>
</evidence>
<keyword evidence="11" id="KW-0812">Transmembrane</keyword>
<sequence length="457" mass="50050">MKLPTVRVGTALLLTTHLANAAYYKLDSDDAIRESARTLAFDLMSYYRGNETGQTPGILPGPPPAGDYYWWEAGAMWGAMIDYWQFTGDDTYNDVVMEAMQFQVGEGRDYMPSNVTLSLGNDDQGFWGMSAMLAAEANFPNPPEDRPQWLALAQAVFTTQAAPSRHDETCNGGLRWQIPFANKGFNYKNSISQGCFFNLGARLARYTGNKTYADWADRTWDWMVGVNFIDDKYNIFDGAHVEHNCTDINRAQFSYNNAVFLLGAAYMYNYTDGDETWKSRVEGLLQNTIDVFFPDDIAYEVACEPRMTCTTDMLSFKGYVARWLSTMTQVAPFTAETILPVLRKSAEAAVAQCTGGESGRECGFQWWSGTFDGSVGAGQTMNVLSAVSSLLIGGAKAPVTNATGGTSQGDYTAGTAPQDPLTMKPLTTGDKAGAGIITFLLLALSVSMFAWMSLGDA</sequence>
<dbReference type="GO" id="GO:0009272">
    <property type="term" value="P:fungal-type cell wall biogenesis"/>
    <property type="evidence" value="ECO:0007669"/>
    <property type="project" value="TreeGrafter"/>
</dbReference>
<evidence type="ECO:0000256" key="5">
    <source>
        <dbReference type="ARBA" id="ARBA00022729"/>
    </source>
</evidence>
<evidence type="ECO:0000256" key="1">
    <source>
        <dbReference type="ARBA" id="ARBA00001452"/>
    </source>
</evidence>
<name>A0A3N2Q3E8_SODAK</name>